<proteinExistence type="predicted"/>
<feature type="signal peptide" evidence="1">
    <location>
        <begin position="1"/>
        <end position="34"/>
    </location>
</feature>
<dbReference type="Gene3D" id="3.90.70.10">
    <property type="entry name" value="Cysteine proteinases"/>
    <property type="match status" value="1"/>
</dbReference>
<gene>
    <name evidence="3" type="ORF">FV139_14345</name>
</gene>
<keyword evidence="4" id="KW-1185">Reference proteome</keyword>
<feature type="chain" id="PRO_5022869117" evidence="1">
    <location>
        <begin position="35"/>
        <end position="247"/>
    </location>
</feature>
<dbReference type="InterPro" id="IPR005074">
    <property type="entry name" value="Peptidase_C39"/>
</dbReference>
<sequence>MIIRHRPELPRLFDCRVIATAVTATLVAAGPAGAASVSIGNGDRVNAPVTSFRALRDANLVRQQFDFSCGAAALATLLRYQFGDAVTEREILHDLFQLLPESDQALRRAEGFSLLDLQRVARARGYRAEGYRLTPESLSRLNGPVIVFIEPQGYKHFAVLRGTRGDRVYLADPSRGNIRLAGYRFLDSWLDDHGQGIIFVVEPQQGLPAASSPLAVPDTDQPQPEMLSARELLSVGSPFEHLPNLSR</sequence>
<evidence type="ECO:0000313" key="3">
    <source>
        <dbReference type="EMBL" id="TXS91908.1"/>
    </source>
</evidence>
<dbReference type="GO" id="GO:0016020">
    <property type="term" value="C:membrane"/>
    <property type="evidence" value="ECO:0007669"/>
    <property type="project" value="InterPro"/>
</dbReference>
<evidence type="ECO:0000259" key="2">
    <source>
        <dbReference type="PROSITE" id="PS50990"/>
    </source>
</evidence>
<accession>A0A5C8ZTT7</accession>
<dbReference type="GO" id="GO:0008233">
    <property type="term" value="F:peptidase activity"/>
    <property type="evidence" value="ECO:0007669"/>
    <property type="project" value="InterPro"/>
</dbReference>
<organism evidence="3 4">
    <name type="scientific">Parahaliea maris</name>
    <dbReference type="NCBI Taxonomy" id="2716870"/>
    <lineage>
        <taxon>Bacteria</taxon>
        <taxon>Pseudomonadati</taxon>
        <taxon>Pseudomonadota</taxon>
        <taxon>Gammaproteobacteria</taxon>
        <taxon>Cellvibrionales</taxon>
        <taxon>Halieaceae</taxon>
        <taxon>Parahaliea</taxon>
    </lineage>
</organism>
<feature type="domain" description="Peptidase C39" evidence="2">
    <location>
        <begin position="63"/>
        <end position="196"/>
    </location>
</feature>
<dbReference type="Pfam" id="PF03412">
    <property type="entry name" value="Peptidase_C39"/>
    <property type="match status" value="1"/>
</dbReference>
<dbReference type="GO" id="GO:0006508">
    <property type="term" value="P:proteolysis"/>
    <property type="evidence" value="ECO:0007669"/>
    <property type="project" value="InterPro"/>
</dbReference>
<dbReference type="CDD" id="cd02423">
    <property type="entry name" value="Peptidase_C39G"/>
    <property type="match status" value="1"/>
</dbReference>
<name>A0A5C8ZTT7_9GAMM</name>
<dbReference type="EMBL" id="VRZA01000005">
    <property type="protein sequence ID" value="TXS91908.1"/>
    <property type="molecule type" value="Genomic_DNA"/>
</dbReference>
<evidence type="ECO:0000256" key="1">
    <source>
        <dbReference type="SAM" id="SignalP"/>
    </source>
</evidence>
<protein>
    <submittedName>
        <fullName evidence="3">C39 family peptidase</fullName>
    </submittedName>
</protein>
<comment type="caution">
    <text evidence="3">The sequence shown here is derived from an EMBL/GenBank/DDBJ whole genome shotgun (WGS) entry which is preliminary data.</text>
</comment>
<evidence type="ECO:0000313" key="4">
    <source>
        <dbReference type="Proteomes" id="UP000321039"/>
    </source>
</evidence>
<dbReference type="Proteomes" id="UP000321039">
    <property type="component" value="Unassembled WGS sequence"/>
</dbReference>
<dbReference type="PROSITE" id="PS50990">
    <property type="entry name" value="PEPTIDASE_C39"/>
    <property type="match status" value="1"/>
</dbReference>
<reference evidence="3 4" key="1">
    <citation type="submission" date="2019-08" db="EMBL/GenBank/DDBJ databases">
        <title>Parahaliea maris sp. nov., isolated from the surface seawater.</title>
        <authorList>
            <person name="Liu Y."/>
        </authorList>
    </citation>
    <scope>NUCLEOTIDE SEQUENCE [LARGE SCALE GENOMIC DNA]</scope>
    <source>
        <strain evidence="3 4">HSLHS9</strain>
    </source>
</reference>
<keyword evidence="1" id="KW-0732">Signal</keyword>
<dbReference type="GO" id="GO:0005524">
    <property type="term" value="F:ATP binding"/>
    <property type="evidence" value="ECO:0007669"/>
    <property type="project" value="InterPro"/>
</dbReference>
<dbReference type="AlphaFoldDB" id="A0A5C8ZTT7"/>